<keyword evidence="4" id="KW-1185">Reference proteome</keyword>
<evidence type="ECO:0000256" key="1">
    <source>
        <dbReference type="ARBA" id="ARBA00008635"/>
    </source>
</evidence>
<organism evidence="3 4">
    <name type="scientific">Paenibacillus artemisiicola</name>
    <dbReference type="NCBI Taxonomy" id="1172618"/>
    <lineage>
        <taxon>Bacteria</taxon>
        <taxon>Bacillati</taxon>
        <taxon>Bacillota</taxon>
        <taxon>Bacilli</taxon>
        <taxon>Bacillales</taxon>
        <taxon>Paenibacillaceae</taxon>
        <taxon>Paenibacillus</taxon>
    </lineage>
</organism>
<dbReference type="InterPro" id="IPR034660">
    <property type="entry name" value="DinB/YfiT-like"/>
</dbReference>
<accession>A0ABS3WBF7</accession>
<reference evidence="3 4" key="1">
    <citation type="submission" date="2021-03" db="EMBL/GenBank/DDBJ databases">
        <title>Paenibacillus artemisicola MWE-103 whole genome sequence.</title>
        <authorList>
            <person name="Ham Y.J."/>
        </authorList>
    </citation>
    <scope>NUCLEOTIDE SEQUENCE [LARGE SCALE GENOMIC DNA]</scope>
    <source>
        <strain evidence="3 4">MWE-103</strain>
    </source>
</reference>
<dbReference type="SUPFAM" id="SSF109854">
    <property type="entry name" value="DinB/YfiT-like putative metalloenzymes"/>
    <property type="match status" value="1"/>
</dbReference>
<name>A0ABS3WBF7_9BACL</name>
<dbReference type="PANTHER" id="PTHR37302:SF1">
    <property type="entry name" value="PROTEIN DINB"/>
    <property type="match status" value="1"/>
</dbReference>
<sequence length="149" mass="16894">METIQRMFSHLNWANERILSALCADRSGSAEAAGLFEHVLRAEQVWHARLLGQDSAHVPLWSEDGVDACVELAKQNKEAFASYLARLKPERLDDVVVYENQAGREFRTSIRDILTHVALHGQYHRGQVNAKLRRLGGEPVNVDYIAFVR</sequence>
<dbReference type="InterPro" id="IPR007837">
    <property type="entry name" value="DinB"/>
</dbReference>
<comment type="caution">
    <text evidence="3">The sequence shown here is derived from an EMBL/GenBank/DDBJ whole genome shotgun (WGS) entry which is preliminary data.</text>
</comment>
<keyword evidence="2" id="KW-0479">Metal-binding</keyword>
<gene>
    <name evidence="3" type="ORF">I8J29_15675</name>
</gene>
<comment type="similarity">
    <text evidence="1">Belongs to the DinB family.</text>
</comment>
<proteinExistence type="inferred from homology"/>
<dbReference type="Pfam" id="PF05163">
    <property type="entry name" value="DinB"/>
    <property type="match status" value="1"/>
</dbReference>
<dbReference type="Proteomes" id="UP000670947">
    <property type="component" value="Unassembled WGS sequence"/>
</dbReference>
<dbReference type="PANTHER" id="PTHR37302">
    <property type="entry name" value="SLR1116 PROTEIN"/>
    <property type="match status" value="1"/>
</dbReference>
<evidence type="ECO:0000313" key="3">
    <source>
        <dbReference type="EMBL" id="MBO7745650.1"/>
    </source>
</evidence>
<dbReference type="RefSeq" id="WP_208848484.1">
    <property type="nucleotide sequence ID" value="NZ_JAGGDJ010000011.1"/>
</dbReference>
<dbReference type="Gene3D" id="1.20.120.450">
    <property type="entry name" value="dinb family like domain"/>
    <property type="match status" value="1"/>
</dbReference>
<evidence type="ECO:0000256" key="2">
    <source>
        <dbReference type="ARBA" id="ARBA00022723"/>
    </source>
</evidence>
<dbReference type="EMBL" id="JAGGDJ010000011">
    <property type="protein sequence ID" value="MBO7745650.1"/>
    <property type="molecule type" value="Genomic_DNA"/>
</dbReference>
<evidence type="ECO:0000313" key="4">
    <source>
        <dbReference type="Proteomes" id="UP000670947"/>
    </source>
</evidence>
<protein>
    <submittedName>
        <fullName evidence="3">DinB family protein</fullName>
    </submittedName>
</protein>